<reference evidence="6" key="1">
    <citation type="journal article" date="2014" name="Genome Biol. Evol.">
        <title>Pangenome evidence for extensive interdomain horizontal transfer affecting lineage core and shell genes in uncultured planktonic thaumarchaeota and euryarchaeota.</title>
        <authorList>
            <person name="Deschamps P."/>
            <person name="Zivanovic Y."/>
            <person name="Moreira D."/>
            <person name="Rodriguez-Valera F."/>
            <person name="Lopez-Garcia P."/>
        </authorList>
    </citation>
    <scope>NUCLEOTIDE SEQUENCE</scope>
</reference>
<organism evidence="6">
    <name type="scientific">uncultured marine thaumarchaeote KM3_128_G11</name>
    <dbReference type="NCBI Taxonomy" id="1455996"/>
    <lineage>
        <taxon>Archaea</taxon>
        <taxon>Nitrososphaerota</taxon>
        <taxon>environmental samples</taxon>
    </lineage>
</organism>
<dbReference type="AlphaFoldDB" id="A0A075G8S9"/>
<sequence>MTLGFVIGESKPTIVTAQTSRSLPIGEYVIINSKEGKIVGLVEKSVVSSAALGDVSNYDETLESIEVAALNKRDKSHTAMIRILGFLESLQNGKAILPAVPPTPGTEIIKATKDDLGQIFGPENQEWIKIGSLLRNPEIASLINLNKIVSRHLGILAMTGMGKSNLVTLLAKQIAKLDGTVIIFDYHNDYSGLDFPRMNVVDAKINPRLLEADTLADVLEIREGADVQQRVLRLAFTPEVKESANFWEALDSQVQYIGANPDRKEDRHSADRVQDKIDDARHRASEILDPDMSNPVALIKEGRLNILNVSEFTDRQANVALAYYLQELLADRKAAVNAKGGKTKSKRSYRFNTPIFVIIEEAHVFIPKNEDAKAKYWAAKIAREGRKFGLGLGIVSQRPRDIEANVLSQMGSLAVMKIVQEDDQRQIASAAESISRDFIAQLTSLNIGDAVLVGQWVNLPAIVHIDEMKGKKIGSDQNAVGEWAVAKKIESAGTNSSQDLVKKDLLMD</sequence>
<dbReference type="Pfam" id="PF01935">
    <property type="entry name" value="DUF87"/>
    <property type="match status" value="1"/>
</dbReference>
<dbReference type="Gene3D" id="3.40.50.300">
    <property type="entry name" value="P-loop containing nucleotide triphosphate hydrolases"/>
    <property type="match status" value="2"/>
</dbReference>
<dbReference type="GO" id="GO:0043138">
    <property type="term" value="F:3'-5' DNA helicase activity"/>
    <property type="evidence" value="ECO:0007669"/>
    <property type="project" value="UniProtKB-EC"/>
</dbReference>
<feature type="domain" description="Helicase HerA central" evidence="5">
    <location>
        <begin position="128"/>
        <end position="327"/>
    </location>
</feature>
<accession>A0A075G8S9</accession>
<dbReference type="PANTHER" id="PTHR42957">
    <property type="entry name" value="HELICASE MJ1565-RELATED"/>
    <property type="match status" value="1"/>
</dbReference>
<protein>
    <submittedName>
        <fullName evidence="6">DUF87 domain-containing protein</fullName>
    </submittedName>
</protein>
<dbReference type="InterPro" id="IPR008571">
    <property type="entry name" value="HerA-like"/>
</dbReference>
<name>A0A075G8S9_9ARCH</name>
<dbReference type="InterPro" id="IPR002789">
    <property type="entry name" value="HerA_central"/>
</dbReference>
<evidence type="ECO:0000256" key="2">
    <source>
        <dbReference type="ARBA" id="ARBA00034617"/>
    </source>
</evidence>
<comment type="catalytic activity">
    <reaction evidence="2">
        <text>Couples ATP hydrolysis with the unwinding of duplex DNA by translocating in the 3'-5' direction.</text>
        <dbReference type="EC" id="5.6.2.4"/>
    </reaction>
</comment>
<comment type="catalytic activity">
    <reaction evidence="3">
        <text>ATP + H2O = ADP + phosphate + H(+)</text>
        <dbReference type="Rhea" id="RHEA:13065"/>
        <dbReference type="ChEBI" id="CHEBI:15377"/>
        <dbReference type="ChEBI" id="CHEBI:15378"/>
        <dbReference type="ChEBI" id="CHEBI:30616"/>
        <dbReference type="ChEBI" id="CHEBI:43474"/>
        <dbReference type="ChEBI" id="CHEBI:456216"/>
        <dbReference type="EC" id="5.6.2.3"/>
    </reaction>
</comment>
<dbReference type="PANTHER" id="PTHR42957:SF1">
    <property type="entry name" value="HELICASE MJ1565-RELATED"/>
    <property type="match status" value="1"/>
</dbReference>
<evidence type="ECO:0000313" key="6">
    <source>
        <dbReference type="EMBL" id="AIF00024.1"/>
    </source>
</evidence>
<proteinExistence type="inferred from homology"/>
<comment type="catalytic activity">
    <reaction evidence="4">
        <text>ATP + H2O = ADP + phosphate + H(+)</text>
        <dbReference type="Rhea" id="RHEA:13065"/>
        <dbReference type="ChEBI" id="CHEBI:15377"/>
        <dbReference type="ChEBI" id="CHEBI:15378"/>
        <dbReference type="ChEBI" id="CHEBI:30616"/>
        <dbReference type="ChEBI" id="CHEBI:43474"/>
        <dbReference type="ChEBI" id="CHEBI:456216"/>
        <dbReference type="EC" id="5.6.2.4"/>
    </reaction>
</comment>
<evidence type="ECO:0000256" key="4">
    <source>
        <dbReference type="ARBA" id="ARBA00048988"/>
    </source>
</evidence>
<dbReference type="SUPFAM" id="SSF52540">
    <property type="entry name" value="P-loop containing nucleoside triphosphate hydrolases"/>
    <property type="match status" value="1"/>
</dbReference>
<evidence type="ECO:0000256" key="3">
    <source>
        <dbReference type="ARBA" id="ARBA00048954"/>
    </source>
</evidence>
<evidence type="ECO:0000259" key="5">
    <source>
        <dbReference type="Pfam" id="PF01935"/>
    </source>
</evidence>
<dbReference type="EMBL" id="KF900579">
    <property type="protein sequence ID" value="AIF00024.1"/>
    <property type="molecule type" value="Genomic_DNA"/>
</dbReference>
<dbReference type="GO" id="GO:0043139">
    <property type="term" value="F:5'-3' DNA helicase activity"/>
    <property type="evidence" value="ECO:0007669"/>
    <property type="project" value="UniProtKB-EC"/>
</dbReference>
<dbReference type="InterPro" id="IPR027417">
    <property type="entry name" value="P-loop_NTPase"/>
</dbReference>
<evidence type="ECO:0000256" key="1">
    <source>
        <dbReference type="ARBA" id="ARBA00007816"/>
    </source>
</evidence>
<comment type="similarity">
    <text evidence="1">Belongs to the HerA family.</text>
</comment>